<dbReference type="InterPro" id="IPR007630">
    <property type="entry name" value="RNA_pol_sigma70_r4"/>
</dbReference>
<dbReference type="AlphaFoldDB" id="A0A9X1KRN5"/>
<dbReference type="RefSeq" id="WP_223708953.1">
    <property type="nucleotide sequence ID" value="NZ_JAINUY010000006.1"/>
</dbReference>
<dbReference type="Gene3D" id="1.10.150.20">
    <property type="entry name" value="5' to 3' exonuclease, C-terminal subdomain"/>
    <property type="match status" value="1"/>
</dbReference>
<comment type="caution">
    <text evidence="3">The sequence shown here is derived from an EMBL/GenBank/DDBJ whole genome shotgun (WGS) entry which is preliminary data.</text>
</comment>
<dbReference type="EMBL" id="JAINUY010000006">
    <property type="protein sequence ID" value="MBZ4036745.1"/>
    <property type="molecule type" value="Genomic_DNA"/>
</dbReference>
<evidence type="ECO:0000256" key="1">
    <source>
        <dbReference type="SAM" id="Coils"/>
    </source>
</evidence>
<proteinExistence type="predicted"/>
<keyword evidence="4" id="KW-1185">Reference proteome</keyword>
<evidence type="ECO:0000313" key="3">
    <source>
        <dbReference type="EMBL" id="MBZ4036745.1"/>
    </source>
</evidence>
<name>A0A9X1KRN5_9FLAO</name>
<dbReference type="SUPFAM" id="SSF88659">
    <property type="entry name" value="Sigma3 and sigma4 domains of RNA polymerase sigma factors"/>
    <property type="match status" value="1"/>
</dbReference>
<dbReference type="GO" id="GO:0006352">
    <property type="term" value="P:DNA-templated transcription initiation"/>
    <property type="evidence" value="ECO:0007669"/>
    <property type="project" value="InterPro"/>
</dbReference>
<evidence type="ECO:0000259" key="2">
    <source>
        <dbReference type="Pfam" id="PF04545"/>
    </source>
</evidence>
<keyword evidence="1" id="KW-0175">Coiled coil</keyword>
<dbReference type="Pfam" id="PF04545">
    <property type="entry name" value="Sigma70_r4"/>
    <property type="match status" value="1"/>
</dbReference>
<dbReference type="Proteomes" id="UP001139366">
    <property type="component" value="Unassembled WGS sequence"/>
</dbReference>
<organism evidence="3 4">
    <name type="scientific">Flavobacterium potami</name>
    <dbReference type="NCBI Taxonomy" id="2872310"/>
    <lineage>
        <taxon>Bacteria</taxon>
        <taxon>Pseudomonadati</taxon>
        <taxon>Bacteroidota</taxon>
        <taxon>Flavobacteriia</taxon>
        <taxon>Flavobacteriales</taxon>
        <taxon>Flavobacteriaceae</taxon>
        <taxon>Flavobacterium</taxon>
    </lineage>
</organism>
<evidence type="ECO:0000313" key="4">
    <source>
        <dbReference type="Proteomes" id="UP001139366"/>
    </source>
</evidence>
<reference evidence="3 4" key="1">
    <citation type="journal article" date="2023" name="Antonie Van Leeuwenhoek">
        <title>Flavobacterium potami sp. nov., a multi-metal resistance genes harbouring bacterium isolated from shallow river silt.</title>
        <authorList>
            <person name="Li S."/>
            <person name="Mao S."/>
            <person name="Mu W."/>
            <person name="Guo B."/>
            <person name="Li C."/>
            <person name="Zhu Q."/>
            <person name="Hou X."/>
            <person name="Zhao Y."/>
            <person name="Wei S."/>
            <person name="Liu H."/>
            <person name="Liu A."/>
        </authorList>
    </citation>
    <scope>NUCLEOTIDE SEQUENCE [LARGE SCALE GENOMIC DNA]</scope>
    <source>
        <strain evidence="3 4">17A</strain>
    </source>
</reference>
<feature type="domain" description="RNA polymerase sigma-70 region 4" evidence="2">
    <location>
        <begin position="21"/>
        <end position="66"/>
    </location>
</feature>
<feature type="coiled-coil region" evidence="1">
    <location>
        <begin position="68"/>
        <end position="99"/>
    </location>
</feature>
<sequence>MLTNTLIDRTNRFYIEMSRKVLSDKEYDILQKILIEKMPIKEVGDHYNVTGESIRRIYERTYDKVRCVTDLLAEIDHYKKKLQQLKDEFQIETGQLKKRKINRTVDLNKILHDSHFPLSLRMYNMFEKLDIRTVGELTAIPLKDFQCFRGFKEKCKIELIKFIEFENIEHLFPGFSDWKRAPIK</sequence>
<accession>A0A9X1KRN5</accession>
<dbReference type="SUPFAM" id="SSF47789">
    <property type="entry name" value="C-terminal domain of RNA polymerase alpha subunit"/>
    <property type="match status" value="1"/>
</dbReference>
<dbReference type="InterPro" id="IPR013324">
    <property type="entry name" value="RNA_pol_sigma_r3/r4-like"/>
</dbReference>
<gene>
    <name evidence="3" type="ORF">K6T82_18385</name>
</gene>
<dbReference type="GO" id="GO:0003700">
    <property type="term" value="F:DNA-binding transcription factor activity"/>
    <property type="evidence" value="ECO:0007669"/>
    <property type="project" value="InterPro"/>
</dbReference>
<protein>
    <recommendedName>
        <fullName evidence="2">RNA polymerase sigma-70 region 4 domain-containing protein</fullName>
    </recommendedName>
</protein>